<reference evidence="1 2" key="1">
    <citation type="journal article" date="2016" name="Biochim. Biophys. Acta">
        <title>Characterization of red-shifted phycobilisomes isolated from the chlorophyll f-containing cyanobacterium Halomicronema hongdechloris.</title>
        <authorList>
            <person name="Li Y."/>
            <person name="Lin Y."/>
            <person name="Garvey C.J."/>
            <person name="Birch D."/>
            <person name="Corkery R.W."/>
            <person name="Loughlin P.C."/>
            <person name="Scheer H."/>
            <person name="Willows R.D."/>
            <person name="Chen M."/>
        </authorList>
    </citation>
    <scope>NUCLEOTIDE SEQUENCE [LARGE SCALE GENOMIC DNA]</scope>
    <source>
        <strain evidence="1 2">C2206</strain>
    </source>
</reference>
<sequence>MANTLVDCIEQTFILAHREVTDCLEQTLTRAGCRCQVLRQTHRPEYQGYSRSFLCLLNHRRAWERARHSDKPTLIVEADFVPVQTFGQLPASFDPEDPSLGIAWLYTCAPQVYRVTPQGYGIGYSTSLVAYVITAKSAAHLIKVADGVAHDPGPSHYTPWDSGLDYSLRDRNFTNYVPFRNYGEHGGLPNPEHHQNRLSRVHRADVLHGPLAFPPLYASLAKGRPSWLAYLQERLYGRGKGLARLVLAKYLRFPVWRTAQRRGPLAWFALSRHFTLQL</sequence>
<dbReference type="KEGG" id="hhg:XM38_048630"/>
<dbReference type="OrthoDB" id="527544at2"/>
<protein>
    <recommendedName>
        <fullName evidence="3">LPS biosynthesis glycosyltransferase</fullName>
    </recommendedName>
</protein>
<gene>
    <name evidence="1" type="ORF">XM38_048630</name>
</gene>
<dbReference type="Proteomes" id="UP000191901">
    <property type="component" value="Chromosome"/>
</dbReference>
<dbReference type="EMBL" id="CP021983">
    <property type="protein sequence ID" value="ASC73889.1"/>
    <property type="molecule type" value="Genomic_DNA"/>
</dbReference>
<accession>A0A1Z3HUB6</accession>
<dbReference type="AlphaFoldDB" id="A0A1Z3HUB6"/>
<proteinExistence type="predicted"/>
<evidence type="ECO:0000313" key="2">
    <source>
        <dbReference type="Proteomes" id="UP000191901"/>
    </source>
</evidence>
<evidence type="ECO:0000313" key="1">
    <source>
        <dbReference type="EMBL" id="ASC73889.1"/>
    </source>
</evidence>
<keyword evidence="2" id="KW-1185">Reference proteome</keyword>
<dbReference type="RefSeq" id="WP_080811705.1">
    <property type="nucleotide sequence ID" value="NZ_CP021983.2"/>
</dbReference>
<evidence type="ECO:0008006" key="3">
    <source>
        <dbReference type="Google" id="ProtNLM"/>
    </source>
</evidence>
<name>A0A1Z3HUB6_9CYAN</name>
<organism evidence="1 2">
    <name type="scientific">Halomicronema hongdechloris C2206</name>
    <dbReference type="NCBI Taxonomy" id="1641165"/>
    <lineage>
        <taxon>Bacteria</taxon>
        <taxon>Bacillati</taxon>
        <taxon>Cyanobacteriota</taxon>
        <taxon>Cyanophyceae</taxon>
        <taxon>Nodosilineales</taxon>
        <taxon>Nodosilineaceae</taxon>
        <taxon>Halomicronema</taxon>
    </lineage>
</organism>